<sequence length="402" mass="40935">MRIGLIAALAVSGIVVAPAQAAGTVLYGGHPDAIAGSYIVVLKKDAGPASARTEVVRGAKITFSYEHALSGYAVRTDAAGARRIAGDPRVAYIAQDLRVEIADVARPAPAPVGAQALGVQPDPPSWGLDRLDQRSRPLDARYYYANTGSNVRAYIVGTGIRYTHQEFNGAAVPGYDAVGGVTPPGSDCNGHGTHMAGTVGGQTVGVAKDVKLVSVRVLNCQGSGTYSAILAGINWITQDTQASGRRSVVMMSLGGTFNQALNDAITASTNANVHYSLPAGSSNGDACTTSPGSATAGTTVAVSDANDTRASFSNYGPCIDLFAPGVNIYSAWGTSDTAYSTISGVTATAHATGVAALWRHKFPGDSAYATATALTANATPGIVANVPANTANLLLHSGMIPV</sequence>
<keyword evidence="2" id="KW-0645">Protease</keyword>
<dbReference type="Gene3D" id="3.40.50.200">
    <property type="entry name" value="Peptidase S8/S53 domain"/>
    <property type="match status" value="1"/>
</dbReference>
<comment type="similarity">
    <text evidence="1 5">Belongs to the peptidase S8 family.</text>
</comment>
<dbReference type="InterPro" id="IPR036852">
    <property type="entry name" value="Peptidase_S8/S53_dom_sf"/>
</dbReference>
<evidence type="ECO:0000313" key="9">
    <source>
        <dbReference type="EMBL" id="MFC5286492.1"/>
    </source>
</evidence>
<comment type="caution">
    <text evidence="5">Lacks conserved residue(s) required for the propagation of feature annotation.</text>
</comment>
<dbReference type="InterPro" id="IPR037045">
    <property type="entry name" value="S8pro/Inhibitor_I9_sf"/>
</dbReference>
<dbReference type="EMBL" id="JBHSKF010000002">
    <property type="protein sequence ID" value="MFC5286492.1"/>
    <property type="molecule type" value="Genomic_DNA"/>
</dbReference>
<comment type="caution">
    <text evidence="9">The sequence shown here is derived from an EMBL/GenBank/DDBJ whole genome shotgun (WGS) entry which is preliminary data.</text>
</comment>
<feature type="signal peptide" evidence="6">
    <location>
        <begin position="1"/>
        <end position="21"/>
    </location>
</feature>
<feature type="domain" description="Inhibitor I9" evidence="8">
    <location>
        <begin position="38"/>
        <end position="101"/>
    </location>
</feature>
<dbReference type="Proteomes" id="UP001596157">
    <property type="component" value="Unassembled WGS sequence"/>
</dbReference>
<feature type="chain" id="PRO_5047264642" evidence="6">
    <location>
        <begin position="22"/>
        <end position="402"/>
    </location>
</feature>
<dbReference type="Gene3D" id="3.30.70.80">
    <property type="entry name" value="Peptidase S8 propeptide/proteinase inhibitor I9"/>
    <property type="match status" value="1"/>
</dbReference>
<dbReference type="CDD" id="cd04077">
    <property type="entry name" value="Peptidases_S8_PCSK9_ProteinaseK_like"/>
    <property type="match status" value="1"/>
</dbReference>
<dbReference type="Pfam" id="PF05922">
    <property type="entry name" value="Inhibitor_I9"/>
    <property type="match status" value="1"/>
</dbReference>
<evidence type="ECO:0000313" key="10">
    <source>
        <dbReference type="Proteomes" id="UP001596157"/>
    </source>
</evidence>
<keyword evidence="10" id="KW-1185">Reference proteome</keyword>
<dbReference type="GO" id="GO:0016787">
    <property type="term" value="F:hydrolase activity"/>
    <property type="evidence" value="ECO:0007669"/>
    <property type="project" value="UniProtKB-KW"/>
</dbReference>
<evidence type="ECO:0000259" key="8">
    <source>
        <dbReference type="Pfam" id="PF05922"/>
    </source>
</evidence>
<dbReference type="PROSITE" id="PS51892">
    <property type="entry name" value="SUBTILASE"/>
    <property type="match status" value="1"/>
</dbReference>
<accession>A0ABW0EHN9</accession>
<dbReference type="PANTHER" id="PTHR43806">
    <property type="entry name" value="PEPTIDASE S8"/>
    <property type="match status" value="1"/>
</dbReference>
<dbReference type="RefSeq" id="WP_378244471.1">
    <property type="nucleotide sequence ID" value="NZ_JBHSKF010000002.1"/>
</dbReference>
<dbReference type="EC" id="3.4.-.-" evidence="9"/>
<dbReference type="InterPro" id="IPR015500">
    <property type="entry name" value="Peptidase_S8_subtilisin-rel"/>
</dbReference>
<dbReference type="InterPro" id="IPR010259">
    <property type="entry name" value="S8pro/Inhibitor_I9"/>
</dbReference>
<reference evidence="10" key="1">
    <citation type="journal article" date="2019" name="Int. J. Syst. Evol. Microbiol.">
        <title>The Global Catalogue of Microorganisms (GCM) 10K type strain sequencing project: providing services to taxonomists for standard genome sequencing and annotation.</title>
        <authorList>
            <consortium name="The Broad Institute Genomics Platform"/>
            <consortium name="The Broad Institute Genome Sequencing Center for Infectious Disease"/>
            <person name="Wu L."/>
            <person name="Ma J."/>
        </authorList>
    </citation>
    <scope>NUCLEOTIDE SEQUENCE [LARGE SCALE GENOMIC DNA]</scope>
    <source>
        <strain evidence="10">CCUG 59778</strain>
    </source>
</reference>
<keyword evidence="3 9" id="KW-0378">Hydrolase</keyword>
<proteinExistence type="inferred from homology"/>
<dbReference type="InterPro" id="IPR000209">
    <property type="entry name" value="Peptidase_S8/S53_dom"/>
</dbReference>
<dbReference type="Pfam" id="PF00082">
    <property type="entry name" value="Peptidase_S8"/>
    <property type="match status" value="1"/>
</dbReference>
<protein>
    <submittedName>
        <fullName evidence="9">S8 family peptidase</fullName>
        <ecNumber evidence="9">3.4.-.-</ecNumber>
    </submittedName>
</protein>
<dbReference type="PANTHER" id="PTHR43806:SF11">
    <property type="entry name" value="CEREVISIN-RELATED"/>
    <property type="match status" value="1"/>
</dbReference>
<gene>
    <name evidence="9" type="ORF">ACFPM7_05465</name>
</gene>
<evidence type="ECO:0000256" key="4">
    <source>
        <dbReference type="ARBA" id="ARBA00022825"/>
    </source>
</evidence>
<dbReference type="InterPro" id="IPR050131">
    <property type="entry name" value="Peptidase_S8_subtilisin-like"/>
</dbReference>
<evidence type="ECO:0000256" key="5">
    <source>
        <dbReference type="PROSITE-ProRule" id="PRU01240"/>
    </source>
</evidence>
<dbReference type="PRINTS" id="PR00723">
    <property type="entry name" value="SUBTILISIN"/>
</dbReference>
<dbReference type="SUPFAM" id="SSF52743">
    <property type="entry name" value="Subtilisin-like"/>
    <property type="match status" value="1"/>
</dbReference>
<evidence type="ECO:0000256" key="2">
    <source>
        <dbReference type="ARBA" id="ARBA00022670"/>
    </source>
</evidence>
<evidence type="ECO:0000256" key="6">
    <source>
        <dbReference type="SAM" id="SignalP"/>
    </source>
</evidence>
<keyword evidence="6" id="KW-0732">Signal</keyword>
<evidence type="ECO:0000256" key="3">
    <source>
        <dbReference type="ARBA" id="ARBA00022801"/>
    </source>
</evidence>
<name>A0ABW0EHN9_9PSEU</name>
<keyword evidence="4" id="KW-0720">Serine protease</keyword>
<evidence type="ECO:0000256" key="1">
    <source>
        <dbReference type="ARBA" id="ARBA00011073"/>
    </source>
</evidence>
<dbReference type="SUPFAM" id="SSF54897">
    <property type="entry name" value="Protease propeptides/inhibitors"/>
    <property type="match status" value="1"/>
</dbReference>
<dbReference type="InterPro" id="IPR034193">
    <property type="entry name" value="PCSK9_ProteinaseK-like"/>
</dbReference>
<feature type="domain" description="Peptidase S8/S53" evidence="7">
    <location>
        <begin position="155"/>
        <end position="380"/>
    </location>
</feature>
<organism evidence="9 10">
    <name type="scientific">Actinokineospora guangxiensis</name>
    <dbReference type="NCBI Taxonomy" id="1490288"/>
    <lineage>
        <taxon>Bacteria</taxon>
        <taxon>Bacillati</taxon>
        <taxon>Actinomycetota</taxon>
        <taxon>Actinomycetes</taxon>
        <taxon>Pseudonocardiales</taxon>
        <taxon>Pseudonocardiaceae</taxon>
        <taxon>Actinokineospora</taxon>
    </lineage>
</organism>
<evidence type="ECO:0000259" key="7">
    <source>
        <dbReference type="Pfam" id="PF00082"/>
    </source>
</evidence>